<dbReference type="SUPFAM" id="SSF52096">
    <property type="entry name" value="ClpP/crotonase"/>
    <property type="match status" value="1"/>
</dbReference>
<evidence type="ECO:0000313" key="2">
    <source>
        <dbReference type="EMBL" id="KAJ1519742.1"/>
    </source>
</evidence>
<evidence type="ECO:0000256" key="1">
    <source>
        <dbReference type="ARBA" id="ARBA00023239"/>
    </source>
</evidence>
<name>A0AAV7X5P8_9NEOP</name>
<dbReference type="Proteomes" id="UP001075354">
    <property type="component" value="Chromosome 16"/>
</dbReference>
<dbReference type="GO" id="GO:0005829">
    <property type="term" value="C:cytosol"/>
    <property type="evidence" value="ECO:0007669"/>
    <property type="project" value="TreeGrafter"/>
</dbReference>
<keyword evidence="1" id="KW-0456">Lyase</keyword>
<evidence type="ECO:0008006" key="4">
    <source>
        <dbReference type="Google" id="ProtNLM"/>
    </source>
</evidence>
<keyword evidence="3" id="KW-1185">Reference proteome</keyword>
<dbReference type="InterPro" id="IPR029045">
    <property type="entry name" value="ClpP/crotonase-like_dom_sf"/>
</dbReference>
<protein>
    <recommendedName>
        <fullName evidence="4">Ethylmalonyl-CoA decarboxylase</fullName>
    </recommendedName>
</protein>
<dbReference type="Pfam" id="PF00378">
    <property type="entry name" value="ECH_1"/>
    <property type="match status" value="1"/>
</dbReference>
<dbReference type="InterPro" id="IPR001753">
    <property type="entry name" value="Enoyl-CoA_hydra/iso"/>
</dbReference>
<proteinExistence type="predicted"/>
<dbReference type="EMBL" id="JAPTSV010000016">
    <property type="protein sequence ID" value="KAJ1519742.1"/>
    <property type="molecule type" value="Genomic_DNA"/>
</dbReference>
<gene>
    <name evidence="2" type="ORF">ONE63_004998</name>
</gene>
<sequence length="322" mass="34789">MSLRVLRSIRLSKSPWSLRYHKSGQNIFTSTMLHRCKSLGVRVYEGKEVDLIEVKDWLSKYEGGSVTLTKNESLGIADILLDHPNKRNAMSGSMMVQLGDIVEELENWKEGKGVILHGAGGILCSGGDLDFARASSGAEGGFKMACYMHEVLSRLKALHLVSAAIIHGQGALGGGAELATACDWRLMTNDCRGIGLVHTRMGIVPAWGASSRLASIVGSRTALELITSSRIVTPEESLKIGLVDAIVGPGPDGDGLAEAVQWVCSHIQADPEVIHAVKATMASFDFHLGFDKVLEEERRIFAPLWGGPANQKALNSRIKHLK</sequence>
<dbReference type="PANTHER" id="PTHR11941">
    <property type="entry name" value="ENOYL-COA HYDRATASE-RELATED"/>
    <property type="match status" value="1"/>
</dbReference>
<dbReference type="AlphaFoldDB" id="A0AAV7X5P8"/>
<organism evidence="2 3">
    <name type="scientific">Megalurothrips usitatus</name>
    <name type="common">bean blossom thrips</name>
    <dbReference type="NCBI Taxonomy" id="439358"/>
    <lineage>
        <taxon>Eukaryota</taxon>
        <taxon>Metazoa</taxon>
        <taxon>Ecdysozoa</taxon>
        <taxon>Arthropoda</taxon>
        <taxon>Hexapoda</taxon>
        <taxon>Insecta</taxon>
        <taxon>Pterygota</taxon>
        <taxon>Neoptera</taxon>
        <taxon>Paraneoptera</taxon>
        <taxon>Thysanoptera</taxon>
        <taxon>Terebrantia</taxon>
        <taxon>Thripoidea</taxon>
        <taxon>Thripidae</taxon>
        <taxon>Megalurothrips</taxon>
    </lineage>
</organism>
<dbReference type="PANTHER" id="PTHR11941:SF27">
    <property type="entry name" value="ETHYLMALONYL-COA DECARBOXYLASE"/>
    <property type="match status" value="1"/>
</dbReference>
<comment type="caution">
    <text evidence="2">The sequence shown here is derived from an EMBL/GenBank/DDBJ whole genome shotgun (WGS) entry which is preliminary data.</text>
</comment>
<reference evidence="2" key="1">
    <citation type="submission" date="2022-12" db="EMBL/GenBank/DDBJ databases">
        <title>Chromosome-level genome assembly of the bean flower thrips Megalurothrips usitatus.</title>
        <authorList>
            <person name="Ma L."/>
            <person name="Liu Q."/>
            <person name="Li H."/>
            <person name="Cai W."/>
        </authorList>
    </citation>
    <scope>NUCLEOTIDE SEQUENCE</scope>
    <source>
        <strain evidence="2">Cailab_2022a</strain>
    </source>
</reference>
<dbReference type="GO" id="GO:0006635">
    <property type="term" value="P:fatty acid beta-oxidation"/>
    <property type="evidence" value="ECO:0007669"/>
    <property type="project" value="TreeGrafter"/>
</dbReference>
<dbReference type="Gene3D" id="3.90.226.10">
    <property type="entry name" value="2-enoyl-CoA Hydratase, Chain A, domain 1"/>
    <property type="match status" value="1"/>
</dbReference>
<dbReference type="CDD" id="cd06558">
    <property type="entry name" value="crotonase-like"/>
    <property type="match status" value="1"/>
</dbReference>
<accession>A0AAV7X5P8</accession>
<dbReference type="GO" id="GO:0016829">
    <property type="term" value="F:lyase activity"/>
    <property type="evidence" value="ECO:0007669"/>
    <property type="project" value="UniProtKB-KW"/>
</dbReference>
<evidence type="ECO:0000313" key="3">
    <source>
        <dbReference type="Proteomes" id="UP001075354"/>
    </source>
</evidence>